<proteinExistence type="predicted"/>
<dbReference type="InterPro" id="IPR041667">
    <property type="entry name" value="Cupin_8"/>
</dbReference>
<dbReference type="RefSeq" id="WP_189397999.1">
    <property type="nucleotide sequence ID" value="NZ_BMXA01000001.1"/>
</dbReference>
<dbReference type="PANTHER" id="PTHR12461:SF105">
    <property type="entry name" value="HYPOXIA-INDUCIBLE FACTOR 1-ALPHA INHIBITOR"/>
    <property type="match status" value="1"/>
</dbReference>
<protein>
    <recommendedName>
        <fullName evidence="1">Cupin-like domain-containing protein</fullName>
    </recommendedName>
</protein>
<organism evidence="2 3">
    <name type="scientific">Arenicella chitinivorans</name>
    <dbReference type="NCBI Taxonomy" id="1329800"/>
    <lineage>
        <taxon>Bacteria</taxon>
        <taxon>Pseudomonadati</taxon>
        <taxon>Pseudomonadota</taxon>
        <taxon>Gammaproteobacteria</taxon>
        <taxon>Arenicellales</taxon>
        <taxon>Arenicellaceae</taxon>
        <taxon>Arenicella</taxon>
    </lineage>
</organism>
<dbReference type="Gene3D" id="2.60.120.650">
    <property type="entry name" value="Cupin"/>
    <property type="match status" value="1"/>
</dbReference>
<evidence type="ECO:0000313" key="2">
    <source>
        <dbReference type="EMBL" id="GGZ96175.1"/>
    </source>
</evidence>
<reference evidence="2" key="2">
    <citation type="submission" date="2020-09" db="EMBL/GenBank/DDBJ databases">
        <authorList>
            <person name="Sun Q."/>
            <person name="Kim S."/>
        </authorList>
    </citation>
    <scope>NUCLEOTIDE SEQUENCE</scope>
    <source>
        <strain evidence="2">KCTC 12711</strain>
    </source>
</reference>
<evidence type="ECO:0000313" key="3">
    <source>
        <dbReference type="Proteomes" id="UP000614811"/>
    </source>
</evidence>
<keyword evidence="3" id="KW-1185">Reference proteome</keyword>
<evidence type="ECO:0000259" key="1">
    <source>
        <dbReference type="Pfam" id="PF13621"/>
    </source>
</evidence>
<gene>
    <name evidence="2" type="ORF">GCM10008090_00470</name>
</gene>
<dbReference type="EMBL" id="BMXA01000001">
    <property type="protein sequence ID" value="GGZ96175.1"/>
    <property type="molecule type" value="Genomic_DNA"/>
</dbReference>
<dbReference type="Pfam" id="PF13621">
    <property type="entry name" value="Cupin_8"/>
    <property type="match status" value="1"/>
</dbReference>
<accession>A0A918VGL6</accession>
<comment type="caution">
    <text evidence="2">The sequence shown here is derived from an EMBL/GenBank/DDBJ whole genome shotgun (WGS) entry which is preliminary data.</text>
</comment>
<dbReference type="PANTHER" id="PTHR12461">
    <property type="entry name" value="HYPOXIA-INDUCIBLE FACTOR 1 ALPHA INHIBITOR-RELATED"/>
    <property type="match status" value="1"/>
</dbReference>
<dbReference type="AlphaFoldDB" id="A0A918VGL6"/>
<name>A0A918VGL6_9GAMM</name>
<dbReference type="Proteomes" id="UP000614811">
    <property type="component" value="Unassembled WGS sequence"/>
</dbReference>
<reference evidence="2" key="1">
    <citation type="journal article" date="2014" name="Int. J. Syst. Evol. Microbiol.">
        <title>Complete genome sequence of Corynebacterium casei LMG S-19264T (=DSM 44701T), isolated from a smear-ripened cheese.</title>
        <authorList>
            <consortium name="US DOE Joint Genome Institute (JGI-PGF)"/>
            <person name="Walter F."/>
            <person name="Albersmeier A."/>
            <person name="Kalinowski J."/>
            <person name="Ruckert C."/>
        </authorList>
    </citation>
    <scope>NUCLEOTIDE SEQUENCE</scope>
    <source>
        <strain evidence="2">KCTC 12711</strain>
    </source>
</reference>
<sequence>MFDSIRHIPVDRKNSLPVSDLRKRYQATGIPVVFGDLTKNWPAVRNWNLDYVQERAGELSAGYFDGSEPASAIVKPTAVMRLKDAVERLSAAPRARVAQVAVGERSVIAADFTYPRLGFRFLTRLTSLYVGGEHAVEPMQQASSVMHTVRCHFGARAHILLIPPKQTPLMYRVGKSQHTIRDINFLAPQFDQYPALKFVSGYVAELDHGDAVYIPAGYWYCVAYEGIGIQLSLHALSGSLWQYISAVWKRWLTRVTGLRLQGAAAGRRLSRRERRVQTKTNRRIEEFVAKRNSK</sequence>
<feature type="domain" description="Cupin-like" evidence="1">
    <location>
        <begin position="21"/>
        <end position="223"/>
    </location>
</feature>
<dbReference type="SUPFAM" id="SSF51197">
    <property type="entry name" value="Clavaminate synthase-like"/>
    <property type="match status" value="1"/>
</dbReference>